<feature type="region of interest" description="Disordered" evidence="1">
    <location>
        <begin position="438"/>
        <end position="471"/>
    </location>
</feature>
<proteinExistence type="predicted"/>
<protein>
    <submittedName>
        <fullName evidence="2">Uncharacterized protein</fullName>
    </submittedName>
</protein>
<evidence type="ECO:0000256" key="1">
    <source>
        <dbReference type="SAM" id="MobiDB-lite"/>
    </source>
</evidence>
<feature type="compositionally biased region" description="Polar residues" evidence="1">
    <location>
        <begin position="445"/>
        <end position="455"/>
    </location>
</feature>
<organism evidence="2 3">
    <name type="scientific">Eimeria praecox</name>
    <dbReference type="NCBI Taxonomy" id="51316"/>
    <lineage>
        <taxon>Eukaryota</taxon>
        <taxon>Sar</taxon>
        <taxon>Alveolata</taxon>
        <taxon>Apicomplexa</taxon>
        <taxon>Conoidasida</taxon>
        <taxon>Coccidia</taxon>
        <taxon>Eucoccidiorida</taxon>
        <taxon>Eimeriorina</taxon>
        <taxon>Eimeriidae</taxon>
        <taxon>Eimeria</taxon>
    </lineage>
</organism>
<feature type="compositionally biased region" description="Basic and acidic residues" evidence="1">
    <location>
        <begin position="272"/>
        <end position="283"/>
    </location>
</feature>
<evidence type="ECO:0000313" key="3">
    <source>
        <dbReference type="Proteomes" id="UP000018201"/>
    </source>
</evidence>
<dbReference type="VEuPathDB" id="ToxoDB:EPH_0002430"/>
<feature type="region of interest" description="Disordered" evidence="1">
    <location>
        <begin position="216"/>
        <end position="308"/>
    </location>
</feature>
<reference evidence="2" key="2">
    <citation type="submission" date="2013-10" db="EMBL/GenBank/DDBJ databases">
        <authorList>
            <person name="Aslett M."/>
        </authorList>
    </citation>
    <scope>NUCLEOTIDE SEQUENCE [LARGE SCALE GENOMIC DNA]</scope>
    <source>
        <strain evidence="2">Houghton</strain>
    </source>
</reference>
<accession>U6G547</accession>
<dbReference type="AlphaFoldDB" id="U6G547"/>
<dbReference type="EMBL" id="HG690351">
    <property type="protein sequence ID" value="CDI74438.1"/>
    <property type="molecule type" value="Genomic_DNA"/>
</dbReference>
<feature type="compositionally biased region" description="Low complexity" evidence="1">
    <location>
        <begin position="335"/>
        <end position="351"/>
    </location>
</feature>
<feature type="compositionally biased region" description="Basic and acidic residues" evidence="1">
    <location>
        <begin position="237"/>
        <end position="246"/>
    </location>
</feature>
<dbReference type="Gene3D" id="1.20.140.30">
    <property type="entry name" value="MOB kinase activator"/>
    <property type="match status" value="1"/>
</dbReference>
<dbReference type="Pfam" id="PF03637">
    <property type="entry name" value="Mob1_phocein"/>
    <property type="match status" value="1"/>
</dbReference>
<reference evidence="2" key="1">
    <citation type="submission" date="2013-10" db="EMBL/GenBank/DDBJ databases">
        <title>Genomic analysis of the causative agents of coccidiosis in chickens.</title>
        <authorList>
            <person name="Reid A.J."/>
            <person name="Blake D."/>
            <person name="Billington K."/>
            <person name="Browne H."/>
            <person name="Dunn M."/>
            <person name="Hung S."/>
            <person name="Kawahara F."/>
            <person name="Miranda-Saavedra D."/>
            <person name="Mourier T."/>
            <person name="Nagra H."/>
            <person name="Otto T.D."/>
            <person name="Rawlings N."/>
            <person name="Sanchez A."/>
            <person name="Sanders M."/>
            <person name="Subramaniam C."/>
            <person name="Tay Y."/>
            <person name="Dear P."/>
            <person name="Doerig C."/>
            <person name="Gruber A."/>
            <person name="Parkinson J."/>
            <person name="Shirley M."/>
            <person name="Wan K.L."/>
            <person name="Berriman M."/>
            <person name="Tomley F."/>
            <person name="Pain A."/>
        </authorList>
    </citation>
    <scope>NUCLEOTIDE SEQUENCE [LARGE SCALE GENOMIC DNA]</scope>
    <source>
        <strain evidence="2">Houghton</strain>
    </source>
</reference>
<name>U6G547_9EIME</name>
<dbReference type="InterPro" id="IPR005301">
    <property type="entry name" value="MOB_kinase_act_fam"/>
</dbReference>
<feature type="region of interest" description="Disordered" evidence="1">
    <location>
        <begin position="21"/>
        <end position="42"/>
    </location>
</feature>
<keyword evidence="3" id="KW-1185">Reference proteome</keyword>
<dbReference type="OrthoDB" id="8170117at2759"/>
<gene>
    <name evidence="2" type="ORF">EPH_0002430</name>
</gene>
<feature type="compositionally biased region" description="Basic and acidic residues" evidence="1">
    <location>
        <begin position="456"/>
        <end position="468"/>
    </location>
</feature>
<dbReference type="SMART" id="SM01388">
    <property type="entry name" value="Mob1_phocein"/>
    <property type="match status" value="1"/>
</dbReference>
<evidence type="ECO:0000313" key="2">
    <source>
        <dbReference type="EMBL" id="CDI74438.1"/>
    </source>
</evidence>
<feature type="region of interest" description="Disordered" evidence="1">
    <location>
        <begin position="94"/>
        <end position="116"/>
    </location>
</feature>
<feature type="compositionally biased region" description="Low complexity" evidence="1">
    <location>
        <begin position="226"/>
        <end position="236"/>
    </location>
</feature>
<sequence length="503" mass="53610">MESNFSNRRCTVGPFCREPSAAASASEVPNNNSYNSSSSAADSEYASPSIGCSASVEPPAFGCTDTLKPPGAALGETQRLLLWSASPSLLEAKGTSNCSAETAEGEAGPTSPSAALLHSLGDEGLRSALQPPGLLPAADWLRYLLLQAIEDAQLLFSSLWDECACSAMGLPHDTSNSEHKIDEKKEYGDSNPPYTAAAANALDPLIAFAIAPEKSAPHRRLSRSPAPATAAEATITGEKEEVREGSAAEGAGVSRQARVKISTCTNTEAETGYDRDPNTKREEETETNQTANVIEEAAKSPKRSSPPTAREYISATMSWALKQLESPRLFPPSPTAAAEATAAAEDGAASPEKGARDQTEASGSRQDNDEEEELRATAALVVRRLLRCYAHIYLYHLPLLLQHDAVASANHCLKKLMFLAVDGGLVERGGPLQTLETAWLGPKQSDPQPRNTETPQAERDRDPNDPRITHASQAEAQWLLPALHKAEQCLGALETEELPSFGE</sequence>
<dbReference type="InterPro" id="IPR036703">
    <property type="entry name" value="MOB_kinase_act_sf"/>
</dbReference>
<dbReference type="SUPFAM" id="SSF101152">
    <property type="entry name" value="Mob1/phocein"/>
    <property type="match status" value="1"/>
</dbReference>
<dbReference type="PANTHER" id="PTHR22599">
    <property type="entry name" value="MPS ONE BINDER KINASE ACTIVATOR-LIKE MOB"/>
    <property type="match status" value="1"/>
</dbReference>
<feature type="region of interest" description="Disordered" evidence="1">
    <location>
        <begin position="327"/>
        <end position="372"/>
    </location>
</feature>
<dbReference type="Proteomes" id="UP000018201">
    <property type="component" value="Unassembled WGS sequence"/>
</dbReference>